<dbReference type="SUPFAM" id="SSF57567">
    <property type="entry name" value="Serine protease inhibitors"/>
    <property type="match status" value="4"/>
</dbReference>
<dbReference type="Pfam" id="PF12714">
    <property type="entry name" value="TILa"/>
    <property type="match status" value="4"/>
</dbReference>
<dbReference type="InterPro" id="IPR003645">
    <property type="entry name" value="Fol_N"/>
</dbReference>
<dbReference type="SMART" id="SM00216">
    <property type="entry name" value="VWD"/>
    <property type="match status" value="6"/>
</dbReference>
<protein>
    <submittedName>
        <fullName evidence="5">IgGFc-binding protein</fullName>
    </submittedName>
</protein>
<dbReference type="Gene3D" id="2.10.25.10">
    <property type="entry name" value="Laminin"/>
    <property type="match status" value="4"/>
</dbReference>
<dbReference type="InterPro" id="IPR050780">
    <property type="entry name" value="Mucin_vWF_Thrombospondin_sf"/>
</dbReference>
<evidence type="ECO:0000259" key="4">
    <source>
        <dbReference type="PROSITE" id="PS51233"/>
    </source>
</evidence>
<dbReference type="SMART" id="SM00274">
    <property type="entry name" value="FOLN"/>
    <property type="match status" value="3"/>
</dbReference>
<dbReference type="InterPro" id="IPR001846">
    <property type="entry name" value="VWF_type-D"/>
</dbReference>
<feature type="domain" description="VWFD" evidence="4">
    <location>
        <begin position="2389"/>
        <end position="2570"/>
    </location>
</feature>
<dbReference type="Pfam" id="PF08742">
    <property type="entry name" value="C8"/>
    <property type="match status" value="6"/>
</dbReference>
<feature type="domain" description="VWFD" evidence="4">
    <location>
        <begin position="913"/>
        <end position="1092"/>
    </location>
</feature>
<evidence type="ECO:0000313" key="6">
    <source>
        <dbReference type="Proteomes" id="UP000314294"/>
    </source>
</evidence>
<feature type="domain" description="VWFD" evidence="4">
    <location>
        <begin position="1301"/>
        <end position="1485"/>
    </location>
</feature>
<name>A0A4Z2HB56_9TELE</name>
<dbReference type="InterPro" id="IPR036084">
    <property type="entry name" value="Ser_inhib-like_sf"/>
</dbReference>
<feature type="domain" description="VWFD" evidence="4">
    <location>
        <begin position="1606"/>
        <end position="1790"/>
    </location>
</feature>
<dbReference type="Pfam" id="PF00094">
    <property type="entry name" value="VWD"/>
    <property type="match status" value="6"/>
</dbReference>
<organism evidence="5 6">
    <name type="scientific">Liparis tanakae</name>
    <name type="common">Tanaka's snailfish</name>
    <dbReference type="NCBI Taxonomy" id="230148"/>
    <lineage>
        <taxon>Eukaryota</taxon>
        <taxon>Metazoa</taxon>
        <taxon>Chordata</taxon>
        <taxon>Craniata</taxon>
        <taxon>Vertebrata</taxon>
        <taxon>Euteleostomi</taxon>
        <taxon>Actinopterygii</taxon>
        <taxon>Neopterygii</taxon>
        <taxon>Teleostei</taxon>
        <taxon>Neoteleostei</taxon>
        <taxon>Acanthomorphata</taxon>
        <taxon>Eupercaria</taxon>
        <taxon>Perciformes</taxon>
        <taxon>Cottioidei</taxon>
        <taxon>Cottales</taxon>
        <taxon>Liparidae</taxon>
        <taxon>Liparis</taxon>
    </lineage>
</organism>
<accession>A0A4Z2HB56</accession>
<dbReference type="SMART" id="SM00215">
    <property type="entry name" value="VWC_out"/>
    <property type="match status" value="4"/>
</dbReference>
<dbReference type="CDD" id="cd19941">
    <property type="entry name" value="TIL"/>
    <property type="match status" value="4"/>
</dbReference>
<keyword evidence="3" id="KW-0325">Glycoprotein</keyword>
<evidence type="ECO:0000256" key="3">
    <source>
        <dbReference type="ARBA" id="ARBA00023180"/>
    </source>
</evidence>
<dbReference type="Pfam" id="PF17517">
    <property type="entry name" value="IgGFc_binding"/>
    <property type="match status" value="1"/>
</dbReference>
<dbReference type="OrthoDB" id="6236007at2759"/>
<gene>
    <name evidence="5" type="primary">FCGBP_1</name>
    <name evidence="5" type="ORF">EYF80_026805</name>
</gene>
<comment type="caution">
    <text evidence="5">The sequence shown here is derived from an EMBL/GenBank/DDBJ whole genome shotgun (WGS) entry which is preliminary data.</text>
</comment>
<dbReference type="PROSITE" id="PS51233">
    <property type="entry name" value="VWFD"/>
    <property type="match status" value="6"/>
</dbReference>
<dbReference type="SMART" id="SM00832">
    <property type="entry name" value="C8"/>
    <property type="match status" value="6"/>
</dbReference>
<dbReference type="InterPro" id="IPR035234">
    <property type="entry name" value="IgGFc-bd_N"/>
</dbReference>
<dbReference type="PANTHER" id="PTHR11339">
    <property type="entry name" value="EXTRACELLULAR MATRIX GLYCOPROTEIN RELATED"/>
    <property type="match status" value="1"/>
</dbReference>
<proteinExistence type="predicted"/>
<dbReference type="InterPro" id="IPR001007">
    <property type="entry name" value="VWF_dom"/>
</dbReference>
<dbReference type="FunFam" id="2.10.25.10:FF:000055">
    <property type="entry name" value="alpha-tectorin isoform X1"/>
    <property type="match status" value="4"/>
</dbReference>
<dbReference type="GO" id="GO:0031012">
    <property type="term" value="C:extracellular matrix"/>
    <property type="evidence" value="ECO:0007669"/>
    <property type="project" value="TreeGrafter"/>
</dbReference>
<dbReference type="GO" id="GO:0005615">
    <property type="term" value="C:extracellular space"/>
    <property type="evidence" value="ECO:0007669"/>
    <property type="project" value="TreeGrafter"/>
</dbReference>
<keyword evidence="1" id="KW-0677">Repeat</keyword>
<evidence type="ECO:0000256" key="2">
    <source>
        <dbReference type="ARBA" id="ARBA00023157"/>
    </source>
</evidence>
<dbReference type="InterPro" id="IPR002919">
    <property type="entry name" value="TIL_dom"/>
</dbReference>
<feature type="domain" description="VWFD" evidence="4">
    <location>
        <begin position="520"/>
        <end position="702"/>
    </location>
</feature>
<dbReference type="InterPro" id="IPR025615">
    <property type="entry name" value="TILa_dom"/>
</dbReference>
<keyword evidence="6" id="KW-1185">Reference proteome</keyword>
<reference evidence="5 6" key="1">
    <citation type="submission" date="2019-03" db="EMBL/GenBank/DDBJ databases">
        <title>First draft genome of Liparis tanakae, snailfish: a comprehensive survey of snailfish specific genes.</title>
        <authorList>
            <person name="Kim W."/>
            <person name="Song I."/>
            <person name="Jeong J.-H."/>
            <person name="Kim D."/>
            <person name="Kim S."/>
            <person name="Ryu S."/>
            <person name="Song J.Y."/>
            <person name="Lee S.K."/>
        </authorList>
    </citation>
    <scope>NUCLEOTIDE SEQUENCE [LARGE SCALE GENOMIC DNA]</scope>
    <source>
        <tissue evidence="5">Muscle</tissue>
    </source>
</reference>
<evidence type="ECO:0000313" key="5">
    <source>
        <dbReference type="EMBL" id="TNN62996.1"/>
    </source>
</evidence>
<evidence type="ECO:0000256" key="1">
    <source>
        <dbReference type="ARBA" id="ARBA00022737"/>
    </source>
</evidence>
<feature type="domain" description="VWFD" evidence="4">
    <location>
        <begin position="2001"/>
        <end position="2179"/>
    </location>
</feature>
<dbReference type="InterPro" id="IPR014853">
    <property type="entry name" value="VWF/SSPO/ZAN-like_Cys-rich_dom"/>
</dbReference>
<keyword evidence="2" id="KW-1015">Disulfide bond</keyword>
<dbReference type="PANTHER" id="PTHR11339:SF374">
    <property type="entry name" value="ZONADHESIN"/>
    <property type="match status" value="1"/>
</dbReference>
<dbReference type="EMBL" id="SRLO01000282">
    <property type="protein sequence ID" value="TNN62996.1"/>
    <property type="molecule type" value="Genomic_DNA"/>
</dbReference>
<dbReference type="Proteomes" id="UP000314294">
    <property type="component" value="Unassembled WGS sequence"/>
</dbReference>
<sequence length="2662" mass="292460">MKISSVILDTFMMGMPVYQQSSVAVYRRGEGDSESKLLQNSTVYCTWPCRLLGTDKSEVVANLREMLGWSPSNAGWAGREFVLSFIQNYAPNYGRPQFQLYITAIQDDTKVTVQVPPLNFKQEKILKAGERAIISLPTGVEMYGSQKSSNTVHIDASADVTVTSFNYKQYTADTSVVYPVTEWGTEYFIFTPAGSPRGSTKEFSVTNGKQKNQVEIFPTGAFRFQGRVYGSGRRMVIDLQPYESAQLQTEYDLSGTRVASQHPVAVVTGHTCTWRFAKCNHVYEQLLPVSRWGSSFIVAPLTFQKKFDSVYLQASQPTRATVQQGNRKAVLTLTRGQTLEIKSRNPETLFIQADHGIQVLMLFNGVTRSWIQFYDPFLMTILPTDRFCSSYSLEALDGFENHALIVAQTSAVAELRFDGTNMPRDVQWKKVSGSDYSWADMTYKQKPGNNRHTVSSSGGGFALYSIGVSQMNGYGSLGQCIQPGGTSLSCSSITCSADEVCEVKDGFPSCVPKAVEKKRGTCWAMGDPHYRTFDGRKFNFMGTCTYVIAKYCGKDDHLPAFEVLAQNENRGSLRVSYVAVVTVKVYGVTITVVRSETGRIRIDDSLWSLPVTLNNDKLTMVQSGRSVVIETDFGLTVRYDWEHHLVVTLSGCYAGKMCGLCGNFNDNPNDDFSTPLGAQIGGAEAFGSSWKVPGLVGDARCKDGCVGGCERCENRLMKMWEGDSFCGLISLGRNGPFSKCHAVIDPQVHLENCKYDVCMGGGLRHYLCRALEAYTEACQIAGIQVQDWRKIARCPAKCPANSHYELCGNACPATCSDPDAPSKCKRPCVQSCTCKAGFVLSGGQCVPNAKCGCTHEGRSIPAGESFWADQGCRRRCTCVAGKRRVECRDKGCGAGRQCQVVDGIRKCQAVSHSTCQATGDPHYVTFDKRRFNFQGTCVYQLAALCSKDPELVPFEVLVQNDYRGNKVVSFTKLVEIKVYSLSIVITKTHKGLIMVNNELLNLPIKLNGGRVSVYKSGWSALVTTDFGLKVSFNWRSAVYVTLPSNYMGAVCGLCGNYNNKPHDDLIPKNGGKPVSPADFGGSWRVAEIPGCVDGCKGVCPDCDITEKVQYEKGDFCGMLKEPKGPFRDCHAKVDPASYFEDCVYDVCLYKGRKDVLCQAITSYTSACQAVGAKVYSWRTSQFCAVKCSINSHYEVCATSCPASCQSLTPPQGCSDTCEEGCSCDEGYILSGDRCVPFSQCGCVYNDRYYYIDQVFYPNGQCLEECKCTQDGEVECKKFTCGPNEKCKVENGVQKCHPIGKGVCQASGDPHYRSFDGRKFDFQGTCTYTLSKSCGLEGTHLVPFSVQVENVRWNMMMNRKVVSVTKLVAVVVSGFTLIMRNNMHGVLVDGVFNHLPVNLKDGAVQVYLEGQHYIIATDFGLLVTYDLVYQVTVTVPGNYRGKVCGLCGNFNGNEKDDFQMPNRQLSHAVNVFGKSWKVTIPNVVCENGCEGNNCPLCDPPRKALFSKSTYCGIATATNGPFAACHSKLDPQPYFADCVFDLCASEGDGAVLCNSIASYAFNCHMAGVDVKNWRTPSFCHPCKDAKCRVKEKCRVEKGDAICVPEYTGVCWAWGDPHYHTFDGYNFNFQGTCKYVISKTCGNLDGLVPFSVTERNDNRGNTAVSYVREVDVSVYGYTISIRKNQVGQVTVNGELLNLPVRLDEGEGEVSVFQRGHTAVVETHFGLVVSYDWNSKLVIKLPSSYYSSVCGLCGNFNGINRDELQNPAGKAVPSVLEWGKSWQTPDQDKEHPCWDTCKKNCPTCDDNQKKVYETEALCRGLVAKTNNVFEKCHGKLDPQVFMNNCVDDMCLNKGDKKMLCQAFASYSQQCREEGIVIKSWRKKFGCPMSCERHSHYEDCASPCQPSCPFPEQKETCIAVCVEACVCDQGYTLSAGVCVPDKTCGCSYQGRYYKPGQRFWADEVCGRLCECDATLGMVTCREASCSAKETCAVVDGERACRPIGHATCTSSGDPHYRSFDGRKFDFQGTCVYQLAGLCSQQPGLEPFKVTVQNDHRGSKAVSYTKTVTMSIYGITLTISREYPYKVLLNERLASLPLNHNNELDVFLSGRTAVVETVAGITVTFDWRSTVSITLPSNYQGAVCGLCGNYNGKAQDDLTMRNSETATNGAKLGESWQVALVPGCSSVCQGAWCQACSDSHRKEYQAQKYCGIITDKAGPFKDCHSRVDPAPYLEDCVYDVCHYRGHSGSVCDAVGVYVSACQSRGITIGSWRTETFCPMVCPANSHYTLCATGCTATCASLPTLSACRRACTETCECDEGYLLSGDTCVLVRECGCSYDGHYYRKGEVFYPEKECVARCICGENGAVSCQNTQCRKGETCKLVKGVKGCHPEGQGKCVASGDPHYTSFDGRRFDFQGTCVYVLAKVCDDDKGQLTPFSVTQGNEKYGNGKVAVTKSVAVTAYGYVIYIQQKMPWKVVVNDELLNLPLSLNNGLLRVTQEGRNIIVRTDFGLTVLYDTVYYIEVIVPSTYQGKMCGFCGNYNKKGGDDFMLPGGKRTNSVDEFGKAWVVDLPGNVCGGCGGQCPVCEPAKATLYRKADSCGIISAPNGPFKVCHKKIDPAAYVSDCVFDVCALGGNKDTLCDSVQAYAVACQSEGVNIQPWRSSSFCRK</sequence>
<dbReference type="Pfam" id="PF01826">
    <property type="entry name" value="TIL"/>
    <property type="match status" value="4"/>
</dbReference>